<reference evidence="2" key="1">
    <citation type="submission" date="2018-09" db="EMBL/GenBank/DDBJ databases">
        <title>Complete Genome Sequencing of Sulfolobus sp. JCM 16834.</title>
        <authorList>
            <person name="Kato S."/>
            <person name="Itoh T."/>
            <person name="Ohkuma M."/>
        </authorList>
    </citation>
    <scope>NUCLEOTIDE SEQUENCE [LARGE SCALE GENOMIC DNA]</scope>
    <source>
        <strain evidence="2">IC-007</strain>
    </source>
</reference>
<dbReference type="GeneID" id="77385755"/>
<organism evidence="1 2">
    <name type="scientific">Sulfuracidifex tepidarius</name>
    <dbReference type="NCBI Taxonomy" id="1294262"/>
    <lineage>
        <taxon>Archaea</taxon>
        <taxon>Thermoproteota</taxon>
        <taxon>Thermoprotei</taxon>
        <taxon>Sulfolobales</taxon>
        <taxon>Sulfolobaceae</taxon>
        <taxon>Sulfuracidifex</taxon>
    </lineage>
</organism>
<gene>
    <name evidence="1" type="ORF">IC007_2321</name>
</gene>
<evidence type="ECO:0000313" key="1">
    <source>
        <dbReference type="EMBL" id="BBG27767.1"/>
    </source>
</evidence>
<name>A0A510E5Q5_9CREN</name>
<proteinExistence type="predicted"/>
<dbReference type="EMBL" id="AP018930">
    <property type="protein sequence ID" value="BBG27767.1"/>
    <property type="molecule type" value="Genomic_DNA"/>
</dbReference>
<accession>A0A510E5Q5</accession>
<sequence length="43" mass="5091">MVSKHIGSNIDYVVMDEEEKGKVKDKKLFWKRGFGFIDFIELI</sequence>
<evidence type="ECO:0000313" key="2">
    <source>
        <dbReference type="Proteomes" id="UP000325030"/>
    </source>
</evidence>
<dbReference type="AlphaFoldDB" id="A0A510E5Q5"/>
<dbReference type="Proteomes" id="UP000325030">
    <property type="component" value="Chromosome"/>
</dbReference>
<dbReference type="RefSeq" id="WP_269777879.1">
    <property type="nucleotide sequence ID" value="NZ_AP018930.1"/>
</dbReference>
<protein>
    <submittedName>
        <fullName evidence="1">Uncharacterized protein</fullName>
    </submittedName>
</protein>